<name>A0A6J1VK34_9SAUR</name>
<gene>
    <name evidence="3" type="primary">SF3B2</name>
</gene>
<proteinExistence type="predicted"/>
<dbReference type="AlphaFoldDB" id="A0A6J1VK34"/>
<dbReference type="KEGG" id="nss:113425439"/>
<reference evidence="3" key="1">
    <citation type="submission" date="2025-08" db="UniProtKB">
        <authorList>
            <consortium name="RefSeq"/>
        </authorList>
    </citation>
    <scope>IDENTIFICATION</scope>
</reference>
<protein>
    <submittedName>
        <fullName evidence="3">Splicing factor 3B subunit 2</fullName>
    </submittedName>
</protein>
<evidence type="ECO:0000313" key="2">
    <source>
        <dbReference type="Proteomes" id="UP000504612"/>
    </source>
</evidence>
<organism evidence="2 3">
    <name type="scientific">Notechis scutatus</name>
    <name type="common">mainland tiger snake</name>
    <dbReference type="NCBI Taxonomy" id="8663"/>
    <lineage>
        <taxon>Eukaryota</taxon>
        <taxon>Metazoa</taxon>
        <taxon>Chordata</taxon>
        <taxon>Craniata</taxon>
        <taxon>Vertebrata</taxon>
        <taxon>Euteleostomi</taxon>
        <taxon>Lepidosauria</taxon>
        <taxon>Squamata</taxon>
        <taxon>Bifurcata</taxon>
        <taxon>Unidentata</taxon>
        <taxon>Episquamata</taxon>
        <taxon>Toxicofera</taxon>
        <taxon>Serpentes</taxon>
        <taxon>Colubroidea</taxon>
        <taxon>Elapidae</taxon>
        <taxon>Hydrophiinae</taxon>
        <taxon>Notechis</taxon>
    </lineage>
</organism>
<dbReference type="Proteomes" id="UP000504612">
    <property type="component" value="Unplaced"/>
</dbReference>
<keyword evidence="2" id="KW-1185">Reference proteome</keyword>
<evidence type="ECO:0000256" key="1">
    <source>
        <dbReference type="SAM" id="MobiDB-lite"/>
    </source>
</evidence>
<accession>A0A6J1VK34</accession>
<dbReference type="GeneID" id="113425439"/>
<feature type="region of interest" description="Disordered" evidence="1">
    <location>
        <begin position="1"/>
        <end position="29"/>
    </location>
</feature>
<evidence type="ECO:0000313" key="3">
    <source>
        <dbReference type="RefSeq" id="XP_026543376.1"/>
    </source>
</evidence>
<dbReference type="RefSeq" id="XP_026543376.1">
    <property type="nucleotide sequence ID" value="XM_026687591.1"/>
</dbReference>
<sequence length="134" mass="14626">MGIASSRPRGPPPPPGEDSREIDDSGVGPKIPQALEKILQLKEIRQEELTSVPGAIDDDMETELRMLAGISASDAEDDASALSKKEVRGNWAGSAGTWEGLQLKRPFCVDMSGLVHLLRNLRTSDYLRLPCRFP</sequence>
<dbReference type="CTD" id="10992"/>